<evidence type="ECO:0000313" key="3">
    <source>
        <dbReference type="EMBL" id="KAL3082567.1"/>
    </source>
</evidence>
<reference evidence="3 4" key="1">
    <citation type="submission" date="2024-10" db="EMBL/GenBank/DDBJ databases">
        <authorList>
            <person name="Kim D."/>
        </authorList>
    </citation>
    <scope>NUCLEOTIDE SEQUENCE [LARGE SCALE GENOMIC DNA]</scope>
    <source>
        <strain evidence="3">BH-2024</strain>
    </source>
</reference>
<feature type="transmembrane region" description="Helical" evidence="2">
    <location>
        <begin position="302"/>
        <end position="327"/>
    </location>
</feature>
<feature type="transmembrane region" description="Helical" evidence="2">
    <location>
        <begin position="366"/>
        <end position="386"/>
    </location>
</feature>
<dbReference type="SUPFAM" id="SSF103481">
    <property type="entry name" value="Multidrug resistance efflux transporter EmrE"/>
    <property type="match status" value="1"/>
</dbReference>
<evidence type="ECO:0000256" key="1">
    <source>
        <dbReference type="SAM" id="MobiDB-lite"/>
    </source>
</evidence>
<keyword evidence="4" id="KW-1185">Reference proteome</keyword>
<name>A0ABD2IRE6_9BILA</name>
<accession>A0ABD2IRE6</accession>
<evidence type="ECO:0000256" key="2">
    <source>
        <dbReference type="SAM" id="Phobius"/>
    </source>
</evidence>
<gene>
    <name evidence="3" type="ORF">niasHT_030581</name>
</gene>
<keyword evidence="2" id="KW-1133">Transmembrane helix</keyword>
<comment type="caution">
    <text evidence="3">The sequence shown here is derived from an EMBL/GenBank/DDBJ whole genome shotgun (WGS) entry which is preliminary data.</text>
</comment>
<feature type="transmembrane region" description="Helical" evidence="2">
    <location>
        <begin position="133"/>
        <end position="160"/>
    </location>
</feature>
<keyword evidence="2" id="KW-0812">Transmembrane</keyword>
<feature type="transmembrane region" description="Helical" evidence="2">
    <location>
        <begin position="213"/>
        <end position="238"/>
    </location>
</feature>
<evidence type="ECO:0000313" key="4">
    <source>
        <dbReference type="Proteomes" id="UP001620626"/>
    </source>
</evidence>
<keyword evidence="2" id="KW-0472">Membrane</keyword>
<feature type="transmembrane region" description="Helical" evidence="2">
    <location>
        <begin position="392"/>
        <end position="418"/>
    </location>
</feature>
<dbReference type="EMBL" id="JBICBT010001106">
    <property type="protein sequence ID" value="KAL3082567.1"/>
    <property type="molecule type" value="Genomic_DNA"/>
</dbReference>
<dbReference type="AlphaFoldDB" id="A0ABD2IRE6"/>
<feature type="compositionally biased region" description="Polar residues" evidence="1">
    <location>
        <begin position="16"/>
        <end position="32"/>
    </location>
</feature>
<proteinExistence type="predicted"/>
<dbReference type="Proteomes" id="UP001620626">
    <property type="component" value="Unassembled WGS sequence"/>
</dbReference>
<feature type="transmembrane region" description="Helical" evidence="2">
    <location>
        <begin position="184"/>
        <end position="207"/>
    </location>
</feature>
<protein>
    <recommendedName>
        <fullName evidence="5">EamA domain-containing protein</fullName>
    </recommendedName>
</protein>
<sequence length="469" mass="51403">MKSVAITTAFHDNESAAKTTTTTEQRQNVATASRNRRRSKSGGNIKDVIDTADQRQKEEEEGICLMTKRTAAMEIDDGTTQRKNGGITERVPLASSNIRQFMINFLVIVGVAVSWALAVQFRKSTLVIDPTHFYAPFSLVWLSTAFMTICLPVFLLFAFVSGKNVRLEQRNALKVLRSPNHGQFSIWHSLLCPLLFLALWTAINYAYAQALGLISAGAASSIMSASTALVWVLSWALLRERFSTLKFVAVLVAMVGVLLVALDNEFAANGLGICLAIFSTVLASFYKVLFKLCVGNATLGQVSLFMTVLGVQNLLLNTPLSALLVHLDWDRVEWAHVPWSPLIGSALLGLVFNFLVNFGIALLNPLVISIGMLFGMPLSACIDVLFRAMPISVLFLIGSLLITLSFVLIAFPIELLLFGGICDCFCRRSTEIELEEDGKNDKNVGKIMPSKLSSIEKKELGEETALNDV</sequence>
<organism evidence="3 4">
    <name type="scientific">Heterodera trifolii</name>
    <dbReference type="NCBI Taxonomy" id="157864"/>
    <lineage>
        <taxon>Eukaryota</taxon>
        <taxon>Metazoa</taxon>
        <taxon>Ecdysozoa</taxon>
        <taxon>Nematoda</taxon>
        <taxon>Chromadorea</taxon>
        <taxon>Rhabditida</taxon>
        <taxon>Tylenchina</taxon>
        <taxon>Tylenchomorpha</taxon>
        <taxon>Tylenchoidea</taxon>
        <taxon>Heteroderidae</taxon>
        <taxon>Heteroderinae</taxon>
        <taxon>Heterodera</taxon>
    </lineage>
</organism>
<feature type="region of interest" description="Disordered" evidence="1">
    <location>
        <begin position="1"/>
        <end position="54"/>
    </location>
</feature>
<evidence type="ECO:0008006" key="5">
    <source>
        <dbReference type="Google" id="ProtNLM"/>
    </source>
</evidence>
<dbReference type="PANTHER" id="PTHR19346">
    <property type="entry name" value="SUGAR PHOSPHATE TRANSPORTER DOMAIN-CONTAINING PROTEIN"/>
    <property type="match status" value="1"/>
</dbReference>
<feature type="transmembrane region" description="Helical" evidence="2">
    <location>
        <begin position="245"/>
        <end position="262"/>
    </location>
</feature>
<feature type="transmembrane region" description="Helical" evidence="2">
    <location>
        <begin position="339"/>
        <end position="359"/>
    </location>
</feature>
<feature type="transmembrane region" description="Helical" evidence="2">
    <location>
        <begin position="101"/>
        <end position="121"/>
    </location>
</feature>
<dbReference type="InterPro" id="IPR026505">
    <property type="entry name" value="Solute_c_fam_35_mem_F3/F4"/>
</dbReference>
<dbReference type="PANTHER" id="PTHR19346:SF4">
    <property type="entry name" value="SUGAR PHOSPHATE TRANSPORTER DOMAIN-CONTAINING PROTEIN"/>
    <property type="match status" value="1"/>
</dbReference>
<feature type="transmembrane region" description="Helical" evidence="2">
    <location>
        <begin position="268"/>
        <end position="290"/>
    </location>
</feature>
<dbReference type="InterPro" id="IPR037185">
    <property type="entry name" value="EmrE-like"/>
</dbReference>